<comment type="caution">
    <text evidence="1">The sequence shown here is derived from an EMBL/GenBank/DDBJ whole genome shotgun (WGS) entry which is preliminary data.</text>
</comment>
<protein>
    <submittedName>
        <fullName evidence="1">Uncharacterized protein</fullName>
    </submittedName>
</protein>
<reference evidence="1" key="1">
    <citation type="journal article" date="2021" name="Sci. Adv.">
        <title>The American lobster genome reveals insights on longevity, neural, and immune adaptations.</title>
        <authorList>
            <person name="Polinski J.M."/>
            <person name="Zimin A.V."/>
            <person name="Clark K.F."/>
            <person name="Kohn A.B."/>
            <person name="Sadowski N."/>
            <person name="Timp W."/>
            <person name="Ptitsyn A."/>
            <person name="Khanna P."/>
            <person name="Romanova D.Y."/>
            <person name="Williams P."/>
            <person name="Greenwood S.J."/>
            <person name="Moroz L.L."/>
            <person name="Walt D.R."/>
            <person name="Bodnar A.G."/>
        </authorList>
    </citation>
    <scope>NUCLEOTIDE SEQUENCE</scope>
    <source>
        <strain evidence="1">GMGI-L3</strain>
    </source>
</reference>
<gene>
    <name evidence="1" type="ORF">Hamer_G015564</name>
</gene>
<keyword evidence="2" id="KW-1185">Reference proteome</keyword>
<evidence type="ECO:0000313" key="2">
    <source>
        <dbReference type="Proteomes" id="UP000747542"/>
    </source>
</evidence>
<organism evidence="1 2">
    <name type="scientific">Homarus americanus</name>
    <name type="common">American lobster</name>
    <dbReference type="NCBI Taxonomy" id="6706"/>
    <lineage>
        <taxon>Eukaryota</taxon>
        <taxon>Metazoa</taxon>
        <taxon>Ecdysozoa</taxon>
        <taxon>Arthropoda</taxon>
        <taxon>Crustacea</taxon>
        <taxon>Multicrustacea</taxon>
        <taxon>Malacostraca</taxon>
        <taxon>Eumalacostraca</taxon>
        <taxon>Eucarida</taxon>
        <taxon>Decapoda</taxon>
        <taxon>Pleocyemata</taxon>
        <taxon>Astacidea</taxon>
        <taxon>Nephropoidea</taxon>
        <taxon>Nephropidae</taxon>
        <taxon>Homarus</taxon>
    </lineage>
</organism>
<dbReference type="EMBL" id="JAHLQT010043233">
    <property type="protein sequence ID" value="KAG7154976.1"/>
    <property type="molecule type" value="Genomic_DNA"/>
</dbReference>
<proteinExistence type="predicted"/>
<accession>A0A8J5JE52</accession>
<evidence type="ECO:0000313" key="1">
    <source>
        <dbReference type="EMBL" id="KAG7154976.1"/>
    </source>
</evidence>
<dbReference type="AlphaFoldDB" id="A0A8J5JE52"/>
<name>A0A8J5JE52_HOMAM</name>
<dbReference type="Proteomes" id="UP000747542">
    <property type="component" value="Unassembled WGS sequence"/>
</dbReference>
<feature type="non-terminal residue" evidence="1">
    <location>
        <position position="240"/>
    </location>
</feature>
<sequence>GKALSEEVNIAMEYANEKYLSVIPTIMKFRAKSPRFQAFKFTGAVTKTVSAIEWWNSQASVLGSNIPSSVQQLPSAVTSSSGVEQKKQQNFVKTPEILQEQPRPQTVVCFITGAAVTTCIHMRELIQYLSYSESACGGIAQLDNYERHMMQQDATSRSTRYPTDNAPVSTRTHFVTLNTRRVPLQPHISKGYRMKGYGQISNKTGDRKEALEKHLAATNIHWWRLDFVQTFFLLPNKFTI</sequence>